<dbReference type="OrthoDB" id="6123at2759"/>
<keyword evidence="10" id="KW-0498">Mitosis</keyword>
<dbReference type="GO" id="GO:0032133">
    <property type="term" value="C:chromosome passenger complex"/>
    <property type="evidence" value="ECO:0007669"/>
    <property type="project" value="TreeGrafter"/>
</dbReference>
<gene>
    <name evidence="20" type="primary">incenp-a</name>
    <name evidence="20" type="ORF">EYF80_002773</name>
</gene>
<dbReference type="EMBL" id="SRLO01000012">
    <property type="protein sequence ID" value="TNN87018.1"/>
    <property type="molecule type" value="Genomic_DNA"/>
</dbReference>
<dbReference type="PANTHER" id="PTHR13142">
    <property type="entry name" value="INNER CENTROMERE PROTEIN"/>
    <property type="match status" value="1"/>
</dbReference>
<evidence type="ECO:0000256" key="5">
    <source>
        <dbReference type="ARBA" id="ARBA00010042"/>
    </source>
</evidence>
<dbReference type="PANTHER" id="PTHR13142:SF1">
    <property type="entry name" value="INNER CENTROMERE PROTEIN"/>
    <property type="match status" value="1"/>
</dbReference>
<dbReference type="GO" id="GO:0000281">
    <property type="term" value="P:mitotic cytokinesis"/>
    <property type="evidence" value="ECO:0007669"/>
    <property type="project" value="TreeGrafter"/>
</dbReference>
<evidence type="ECO:0000256" key="6">
    <source>
        <dbReference type="ARBA" id="ARBA00022454"/>
    </source>
</evidence>
<dbReference type="GO" id="GO:0030496">
    <property type="term" value="C:midbody"/>
    <property type="evidence" value="ECO:0007669"/>
    <property type="project" value="UniProtKB-SubCell"/>
</dbReference>
<evidence type="ECO:0000256" key="7">
    <source>
        <dbReference type="ARBA" id="ARBA00022490"/>
    </source>
</evidence>
<dbReference type="GO" id="GO:1990385">
    <property type="term" value="C:meiotic spindle midzone"/>
    <property type="evidence" value="ECO:0007669"/>
    <property type="project" value="TreeGrafter"/>
</dbReference>
<evidence type="ECO:0000313" key="20">
    <source>
        <dbReference type="EMBL" id="TNN87018.1"/>
    </source>
</evidence>
<reference evidence="20 21" key="1">
    <citation type="submission" date="2019-03" db="EMBL/GenBank/DDBJ databases">
        <title>First draft genome of Liparis tanakae, snailfish: a comprehensive survey of snailfish specific genes.</title>
        <authorList>
            <person name="Kim W."/>
            <person name="Song I."/>
            <person name="Jeong J.-H."/>
            <person name="Kim D."/>
            <person name="Kim S."/>
            <person name="Ryu S."/>
            <person name="Song J.Y."/>
            <person name="Lee S.K."/>
        </authorList>
    </citation>
    <scope>NUCLEOTIDE SEQUENCE [LARGE SCALE GENOMIC DNA]</scope>
    <source>
        <tissue evidence="20">Muscle</tissue>
    </source>
</reference>
<keyword evidence="13" id="KW-0206">Cytoskeleton</keyword>
<dbReference type="GO" id="GO:0051310">
    <property type="term" value="P:metaphase chromosome alignment"/>
    <property type="evidence" value="ECO:0007669"/>
    <property type="project" value="TreeGrafter"/>
</dbReference>
<dbReference type="GO" id="GO:0005874">
    <property type="term" value="C:microtubule"/>
    <property type="evidence" value="ECO:0007669"/>
    <property type="project" value="UniProtKB-KW"/>
</dbReference>
<evidence type="ECO:0000256" key="1">
    <source>
        <dbReference type="ARBA" id="ARBA00004123"/>
    </source>
</evidence>
<feature type="compositionally biased region" description="Basic and acidic residues" evidence="17">
    <location>
        <begin position="464"/>
        <end position="534"/>
    </location>
</feature>
<dbReference type="Pfam" id="PF03941">
    <property type="entry name" value="INCENP_ARK-bind"/>
    <property type="match status" value="1"/>
</dbReference>
<evidence type="ECO:0000256" key="8">
    <source>
        <dbReference type="ARBA" id="ARBA00022618"/>
    </source>
</evidence>
<dbReference type="AlphaFoldDB" id="A0A4Z2JBJ4"/>
<evidence type="ECO:0000256" key="16">
    <source>
        <dbReference type="ARBA" id="ARBA00023328"/>
    </source>
</evidence>
<dbReference type="Proteomes" id="UP000314294">
    <property type="component" value="Unassembled WGS sequence"/>
</dbReference>
<comment type="subcellular location">
    <subcellularLocation>
        <location evidence="4">Chromosome</location>
        <location evidence="4">Centromere</location>
        <location evidence="4">Kinetochore</location>
    </subcellularLocation>
    <subcellularLocation>
        <location evidence="2">Cytoplasm</location>
        <location evidence="2">Cytoskeleton</location>
        <location evidence="2">Spindle</location>
    </subcellularLocation>
    <subcellularLocation>
        <location evidence="3">Midbody</location>
    </subcellularLocation>
    <subcellularLocation>
        <location evidence="1">Nucleus</location>
    </subcellularLocation>
</comment>
<feature type="compositionally biased region" description="Low complexity" evidence="17">
    <location>
        <begin position="390"/>
        <end position="400"/>
    </location>
</feature>
<feature type="compositionally biased region" description="Basic residues" evidence="17">
    <location>
        <begin position="82"/>
        <end position="92"/>
    </location>
</feature>
<feature type="compositionally biased region" description="Polar residues" evidence="17">
    <location>
        <begin position="364"/>
        <end position="373"/>
    </location>
</feature>
<evidence type="ECO:0000256" key="2">
    <source>
        <dbReference type="ARBA" id="ARBA00004186"/>
    </source>
</evidence>
<feature type="compositionally biased region" description="Basic and acidic residues" evidence="17">
    <location>
        <begin position="154"/>
        <end position="169"/>
    </location>
</feature>
<evidence type="ECO:0000259" key="18">
    <source>
        <dbReference type="Pfam" id="PF03941"/>
    </source>
</evidence>
<dbReference type="Gene3D" id="6.10.250.2990">
    <property type="match status" value="1"/>
</dbReference>
<feature type="region of interest" description="Disordered" evidence="17">
    <location>
        <begin position="275"/>
        <end position="306"/>
    </location>
</feature>
<feature type="region of interest" description="Disordered" evidence="17">
    <location>
        <begin position="364"/>
        <end position="405"/>
    </location>
</feature>
<evidence type="ECO:0000256" key="15">
    <source>
        <dbReference type="ARBA" id="ARBA00023306"/>
    </source>
</evidence>
<keyword evidence="8" id="KW-0132">Cell division</keyword>
<keyword evidence="7" id="KW-0963">Cytoplasm</keyword>
<keyword evidence="21" id="KW-1185">Reference proteome</keyword>
<keyword evidence="14" id="KW-0539">Nucleus</keyword>
<keyword evidence="9" id="KW-0493">Microtubule</keyword>
<dbReference type="Gene3D" id="1.20.5.3600">
    <property type="match status" value="1"/>
</dbReference>
<sequence length="822" mass="93575">MNSIQSSVQSLMQLFDGKAQEFTNEIDNVHMVWLEEIQQEANRMFSRDFNAEPELMPKTPSQKKNSRRKRVSLGHQDENQARRRFSKGKRSNLRGSSVKSLNFIAEEENVPPASTSEANTTTQPKRSTRKNKQASFEAAEDVSHSRGNGQTEEVQNRKPELVEEKEMDKNNSVNHAEDEPDYKGSAAPSPPAIPSPEIVVSVSSSDRMSAELAKKLLLEPGRTAAKIAIAGTAQSSRRSSVRCSLKLRHSMAGLRHSMTQESIRRASRRSMLKRKVARMGNSTCSSNVDEDSSMDSAEEEEDREAVFDAVSADTEDNDAAEEWKETPEIQVTQTSCLSLKRITRSVAANVIGTPNKRTVAEKQLTAQSGCKSRQSTKRKSPDTVEDSPTKSHSPPKKSQSAMRPNMRSFLHTVQKNQMLMMTPNSLGRTAVIKSFIKHTTPLKLDSKLSIGIVTKERYKLEALKKKQEQEEERMKKMEEEKKRKQDELKRKRDERLRRVFEAKVKEEQRDMEKKKKIEQKMAQFDDKRLAEDKAKKKVVIKRQEEQEQKRKLEEEAKRKKIQQAEEEKRQQELLAKKAEEEEQRARRLAEARRALELKREQEKERELERERVAAAERERVEKEKALALQQEVERAAREKERRELEEKRRALEKRLEAEQRAAAEEKATNEREAAAKKAAAVKAAACLNVTMDIERSVMSTPVGKGGGLNVTVDVMNSPQSYSITPKGGNKTPVKGGEDYGMDQNSDDSTDDESAPRKPIPSWAEGHNLQQIIMKQYFNPPDLESFFGAVEPPKLENIFYKSKPRYFKRTSSAVWNSPPIGSK</sequence>
<dbReference type="InterPro" id="IPR005635">
    <property type="entry name" value="Inner_centromere_prot_ARK-bd"/>
</dbReference>
<evidence type="ECO:0000256" key="17">
    <source>
        <dbReference type="SAM" id="MobiDB-lite"/>
    </source>
</evidence>
<comment type="similarity">
    <text evidence="5">Belongs to the INCENP family.</text>
</comment>
<evidence type="ECO:0000259" key="19">
    <source>
        <dbReference type="Pfam" id="PF12178"/>
    </source>
</evidence>
<evidence type="ECO:0000256" key="14">
    <source>
        <dbReference type="ARBA" id="ARBA00023242"/>
    </source>
</evidence>
<keyword evidence="6" id="KW-0158">Chromosome</keyword>
<feature type="region of interest" description="Disordered" evidence="17">
    <location>
        <begin position="464"/>
        <end position="587"/>
    </location>
</feature>
<protein>
    <submittedName>
        <fullName evidence="20">Inner centromere protein A</fullName>
    </submittedName>
</protein>
<name>A0A4Z2JBJ4_9TELE</name>
<evidence type="ECO:0000256" key="13">
    <source>
        <dbReference type="ARBA" id="ARBA00023212"/>
    </source>
</evidence>
<feature type="domain" description="Inner centromere protein ARK-binding" evidence="18">
    <location>
        <begin position="742"/>
        <end position="798"/>
    </location>
</feature>
<feature type="compositionally biased region" description="Acidic residues" evidence="17">
    <location>
        <begin position="288"/>
        <end position="303"/>
    </location>
</feature>
<evidence type="ECO:0000313" key="21">
    <source>
        <dbReference type="Proteomes" id="UP000314294"/>
    </source>
</evidence>
<dbReference type="InterPro" id="IPR022006">
    <property type="entry name" value="INCENP_N"/>
</dbReference>
<evidence type="ECO:0000256" key="12">
    <source>
        <dbReference type="ARBA" id="ARBA00022838"/>
    </source>
</evidence>
<proteinExistence type="inferred from homology"/>
<keyword evidence="12" id="KW-0995">Kinetochore</keyword>
<evidence type="ECO:0000256" key="3">
    <source>
        <dbReference type="ARBA" id="ARBA00004214"/>
    </source>
</evidence>
<keyword evidence="15" id="KW-0131">Cell cycle</keyword>
<feature type="domain" description="Chromosome passenger complex (CPC) protein INCENP N-terminal" evidence="19">
    <location>
        <begin position="6"/>
        <end position="41"/>
    </location>
</feature>
<evidence type="ECO:0000256" key="4">
    <source>
        <dbReference type="ARBA" id="ARBA00004629"/>
    </source>
</evidence>
<organism evidence="20 21">
    <name type="scientific">Liparis tanakae</name>
    <name type="common">Tanaka's snailfish</name>
    <dbReference type="NCBI Taxonomy" id="230148"/>
    <lineage>
        <taxon>Eukaryota</taxon>
        <taxon>Metazoa</taxon>
        <taxon>Chordata</taxon>
        <taxon>Craniata</taxon>
        <taxon>Vertebrata</taxon>
        <taxon>Euteleostomi</taxon>
        <taxon>Actinopterygii</taxon>
        <taxon>Neopterygii</taxon>
        <taxon>Teleostei</taxon>
        <taxon>Neoteleostei</taxon>
        <taxon>Acanthomorphata</taxon>
        <taxon>Eupercaria</taxon>
        <taxon>Perciformes</taxon>
        <taxon>Cottioidei</taxon>
        <taxon>Cottales</taxon>
        <taxon>Liparidae</taxon>
        <taxon>Liparis</taxon>
    </lineage>
</organism>
<keyword evidence="11" id="KW-0159">Chromosome partition</keyword>
<keyword evidence="16" id="KW-0137">Centromere</keyword>
<feature type="compositionally biased region" description="Basic and acidic residues" evidence="17">
    <location>
        <begin position="541"/>
        <end position="587"/>
    </location>
</feature>
<evidence type="ECO:0000256" key="11">
    <source>
        <dbReference type="ARBA" id="ARBA00022829"/>
    </source>
</evidence>
<feature type="region of interest" description="Disordered" evidence="17">
    <location>
        <begin position="48"/>
        <end position="197"/>
    </location>
</feature>
<comment type="caution">
    <text evidence="20">The sequence shown here is derived from an EMBL/GenBank/DDBJ whole genome shotgun (WGS) entry which is preliminary data.</text>
</comment>
<feature type="region of interest" description="Disordered" evidence="17">
    <location>
        <begin position="718"/>
        <end position="764"/>
    </location>
</feature>
<dbReference type="GO" id="GO:0051257">
    <property type="term" value="P:meiotic spindle midzone assembly"/>
    <property type="evidence" value="ECO:0007669"/>
    <property type="project" value="TreeGrafter"/>
</dbReference>
<feature type="region of interest" description="Disordered" evidence="17">
    <location>
        <begin position="599"/>
        <end position="620"/>
    </location>
</feature>
<dbReference type="GO" id="GO:0000776">
    <property type="term" value="C:kinetochore"/>
    <property type="evidence" value="ECO:0007669"/>
    <property type="project" value="UniProtKB-KW"/>
</dbReference>
<accession>A0A4Z2JBJ4</accession>
<dbReference type="Pfam" id="PF12178">
    <property type="entry name" value="INCENP_N"/>
    <property type="match status" value="1"/>
</dbReference>
<dbReference type="GO" id="GO:0005634">
    <property type="term" value="C:nucleus"/>
    <property type="evidence" value="ECO:0007669"/>
    <property type="project" value="UniProtKB-SubCell"/>
</dbReference>
<feature type="compositionally biased region" description="Polar residues" evidence="17">
    <location>
        <begin position="112"/>
        <end position="125"/>
    </location>
</feature>
<evidence type="ECO:0000256" key="9">
    <source>
        <dbReference type="ARBA" id="ARBA00022701"/>
    </source>
</evidence>
<evidence type="ECO:0000256" key="10">
    <source>
        <dbReference type="ARBA" id="ARBA00022776"/>
    </source>
</evidence>